<dbReference type="GO" id="GO:0008047">
    <property type="term" value="F:enzyme activator activity"/>
    <property type="evidence" value="ECO:0007669"/>
    <property type="project" value="InterPro"/>
</dbReference>
<evidence type="ECO:0000256" key="1">
    <source>
        <dbReference type="ARBA" id="ARBA00006814"/>
    </source>
</evidence>
<dbReference type="GO" id="GO:0016485">
    <property type="term" value="P:protein processing"/>
    <property type="evidence" value="ECO:0007669"/>
    <property type="project" value="TreeGrafter"/>
</dbReference>
<protein>
    <recommendedName>
        <fullName evidence="6">Hydrogenase maturation protease</fullName>
    </recommendedName>
</protein>
<dbReference type="SUPFAM" id="SSF53163">
    <property type="entry name" value="HybD-like"/>
    <property type="match status" value="1"/>
</dbReference>
<proteinExistence type="inferred from homology"/>
<evidence type="ECO:0000313" key="5">
    <source>
        <dbReference type="EMBL" id="GAI99657.1"/>
    </source>
</evidence>
<reference evidence="5" key="1">
    <citation type="journal article" date="2014" name="Front. Microbiol.">
        <title>High frequency of phylogenetically diverse reductive dehalogenase-homologous genes in deep subseafloor sedimentary metagenomes.</title>
        <authorList>
            <person name="Kawai M."/>
            <person name="Futagami T."/>
            <person name="Toyoda A."/>
            <person name="Takaki Y."/>
            <person name="Nishi S."/>
            <person name="Hori S."/>
            <person name="Arai W."/>
            <person name="Tsubouchi T."/>
            <person name="Morono Y."/>
            <person name="Uchiyama I."/>
            <person name="Ito T."/>
            <person name="Fujiyama A."/>
            <person name="Inagaki F."/>
            <person name="Takami H."/>
        </authorList>
    </citation>
    <scope>NUCLEOTIDE SEQUENCE</scope>
    <source>
        <strain evidence="5">Expedition CK06-06</strain>
    </source>
</reference>
<evidence type="ECO:0000256" key="2">
    <source>
        <dbReference type="ARBA" id="ARBA00022670"/>
    </source>
</evidence>
<dbReference type="AlphaFoldDB" id="X1T2W2"/>
<name>X1T2W2_9ZZZZ</name>
<organism evidence="5">
    <name type="scientific">marine sediment metagenome</name>
    <dbReference type="NCBI Taxonomy" id="412755"/>
    <lineage>
        <taxon>unclassified sequences</taxon>
        <taxon>metagenomes</taxon>
        <taxon>ecological metagenomes</taxon>
    </lineage>
</organism>
<comment type="similarity">
    <text evidence="1">Belongs to the peptidase A31 family.</text>
</comment>
<feature type="non-terminal residue" evidence="5">
    <location>
        <position position="1"/>
    </location>
</feature>
<sequence>LKLMFYRTIYNLIMEGLDFYETLLNRLNGAKKVVFMGIGEEKLRDDGVGPYIISKLLSYSDKRVLFINAGIDPMARIDDVINFEPSHLILIDTCTLNKPPGTVAILERENICDYVPISTHTIPVHIVIDLIVEKLPDLNVFMIGFVPKSFEGFTELKLYKQDELSLEDRSNNIDLPFFEPQLTKTIEKEADKLIEIIKKLIKAI</sequence>
<dbReference type="NCBIfam" id="TIGR00072">
    <property type="entry name" value="hydrog_prot"/>
    <property type="match status" value="1"/>
</dbReference>
<keyword evidence="3" id="KW-0064">Aspartyl protease</keyword>
<comment type="caution">
    <text evidence="5">The sequence shown here is derived from an EMBL/GenBank/DDBJ whole genome shotgun (WGS) entry which is preliminary data.</text>
</comment>
<dbReference type="EMBL" id="BARW01019808">
    <property type="protein sequence ID" value="GAI99657.1"/>
    <property type="molecule type" value="Genomic_DNA"/>
</dbReference>
<accession>X1T2W2</accession>
<evidence type="ECO:0000256" key="3">
    <source>
        <dbReference type="ARBA" id="ARBA00022750"/>
    </source>
</evidence>
<dbReference type="InterPro" id="IPR023430">
    <property type="entry name" value="Pept_HybD-like_dom_sf"/>
</dbReference>
<evidence type="ECO:0000256" key="4">
    <source>
        <dbReference type="ARBA" id="ARBA00022801"/>
    </source>
</evidence>
<dbReference type="Pfam" id="PF01750">
    <property type="entry name" value="HycI"/>
    <property type="match status" value="1"/>
</dbReference>
<dbReference type="PANTHER" id="PTHR30302:SF1">
    <property type="entry name" value="HYDROGENASE 2 MATURATION PROTEASE"/>
    <property type="match status" value="1"/>
</dbReference>
<dbReference type="PANTHER" id="PTHR30302">
    <property type="entry name" value="HYDROGENASE 1 MATURATION PROTEASE"/>
    <property type="match status" value="1"/>
</dbReference>
<gene>
    <name evidence="5" type="ORF">S12H4_33592</name>
</gene>
<keyword evidence="2" id="KW-0645">Protease</keyword>
<evidence type="ECO:0008006" key="6">
    <source>
        <dbReference type="Google" id="ProtNLM"/>
    </source>
</evidence>
<dbReference type="GO" id="GO:0004190">
    <property type="term" value="F:aspartic-type endopeptidase activity"/>
    <property type="evidence" value="ECO:0007669"/>
    <property type="project" value="UniProtKB-KW"/>
</dbReference>
<dbReference type="Gene3D" id="3.40.50.1450">
    <property type="entry name" value="HybD-like"/>
    <property type="match status" value="1"/>
</dbReference>
<dbReference type="InterPro" id="IPR000671">
    <property type="entry name" value="Peptidase_A31"/>
</dbReference>
<keyword evidence="4" id="KW-0378">Hydrolase</keyword>